<protein>
    <submittedName>
        <fullName evidence="1">Uncharacterized protein</fullName>
    </submittedName>
</protein>
<reference evidence="1 2" key="1">
    <citation type="journal article" date="2014" name="Agronomy (Basel)">
        <title>A Draft Genome Sequence for Ensete ventricosum, the Drought-Tolerant Tree Against Hunger.</title>
        <authorList>
            <person name="Harrison J."/>
            <person name="Moore K.A."/>
            <person name="Paszkiewicz K."/>
            <person name="Jones T."/>
            <person name="Grant M."/>
            <person name="Ambacheew D."/>
            <person name="Muzemil S."/>
            <person name="Studholme D.J."/>
        </authorList>
    </citation>
    <scope>NUCLEOTIDE SEQUENCE [LARGE SCALE GENOMIC DNA]</scope>
</reference>
<organism evidence="1 2">
    <name type="scientific">Ensete ventricosum</name>
    <name type="common">Abyssinian banana</name>
    <name type="synonym">Musa ensete</name>
    <dbReference type="NCBI Taxonomy" id="4639"/>
    <lineage>
        <taxon>Eukaryota</taxon>
        <taxon>Viridiplantae</taxon>
        <taxon>Streptophyta</taxon>
        <taxon>Embryophyta</taxon>
        <taxon>Tracheophyta</taxon>
        <taxon>Spermatophyta</taxon>
        <taxon>Magnoliopsida</taxon>
        <taxon>Liliopsida</taxon>
        <taxon>Zingiberales</taxon>
        <taxon>Musaceae</taxon>
        <taxon>Ensete</taxon>
    </lineage>
</organism>
<comment type="caution">
    <text evidence="1">The sequence shown here is derived from an EMBL/GenBank/DDBJ whole genome shotgun (WGS) entry which is preliminary data.</text>
</comment>
<evidence type="ECO:0000313" key="1">
    <source>
        <dbReference type="EMBL" id="RRT78972.1"/>
    </source>
</evidence>
<dbReference type="EMBL" id="AMZH03001533">
    <property type="protein sequence ID" value="RRT78972.1"/>
    <property type="molecule type" value="Genomic_DNA"/>
</dbReference>
<sequence>MKRLPDPSLPTMAPTAAIGATVLRALPWAFHGHRLHQRVVRFFLNCTEFFFCSIDASCRSTVLGFHVGFATQAMIQMA</sequence>
<evidence type="ECO:0000313" key="2">
    <source>
        <dbReference type="Proteomes" id="UP000287651"/>
    </source>
</evidence>
<accession>A0A427ARV1</accession>
<gene>
    <name evidence="1" type="ORF">B296_00008474</name>
</gene>
<proteinExistence type="predicted"/>
<dbReference type="Proteomes" id="UP000287651">
    <property type="component" value="Unassembled WGS sequence"/>
</dbReference>
<dbReference type="AlphaFoldDB" id="A0A427ARV1"/>
<name>A0A427ARV1_ENSVE</name>